<dbReference type="Gene3D" id="1.10.150.690">
    <property type="entry name" value="DUF2063"/>
    <property type="match status" value="1"/>
</dbReference>
<comment type="caution">
    <text evidence="2">The sequence shown here is derived from an EMBL/GenBank/DDBJ whole genome shotgun (WGS) entry which is preliminary data.</text>
</comment>
<protein>
    <submittedName>
        <fullName evidence="2">Putative DNA-binding domain-containing protein</fullName>
    </submittedName>
</protein>
<dbReference type="RefSeq" id="WP_185819155.1">
    <property type="nucleotide sequence ID" value="NZ_JACMYG010000044.1"/>
</dbReference>
<evidence type="ECO:0000259" key="1">
    <source>
        <dbReference type="Pfam" id="PF09836"/>
    </source>
</evidence>
<dbReference type="InterPro" id="IPR018640">
    <property type="entry name" value="DUF2063"/>
</dbReference>
<keyword evidence="2" id="KW-0238">DNA-binding</keyword>
<evidence type="ECO:0000313" key="2">
    <source>
        <dbReference type="EMBL" id="MBC2693284.1"/>
    </source>
</evidence>
<accession>A0A7X1GIZ3</accession>
<feature type="domain" description="Putative DNA-binding" evidence="1">
    <location>
        <begin position="5"/>
        <end position="94"/>
    </location>
</feature>
<keyword evidence="3" id="KW-1185">Reference proteome</keyword>
<dbReference type="Proteomes" id="UP000526003">
    <property type="component" value="Unassembled WGS sequence"/>
</dbReference>
<dbReference type="AlphaFoldDB" id="A0A7X1GIZ3"/>
<reference evidence="2 3" key="1">
    <citation type="submission" date="2020-08" db="EMBL/GenBank/DDBJ databases">
        <title>Pseudomonas sp. nov.</title>
        <authorList>
            <person name="Gieschler S."/>
            <person name="Fiedler G."/>
            <person name="Brinks E."/>
            <person name="Boehnlein C."/>
            <person name="Franz C.M.A.P."/>
            <person name="Kabisch J."/>
        </authorList>
    </citation>
    <scope>NUCLEOTIDE SEQUENCE [LARGE SCALE GENOMIC DNA]</scope>
    <source>
        <strain evidence="2 3">MBT-1</strain>
    </source>
</reference>
<organism evidence="2 3">
    <name type="scientific">Pseudomonas kielensis</name>
    <dbReference type="NCBI Taxonomy" id="2762577"/>
    <lineage>
        <taxon>Bacteria</taxon>
        <taxon>Pseudomonadati</taxon>
        <taxon>Pseudomonadota</taxon>
        <taxon>Gammaproteobacteria</taxon>
        <taxon>Pseudomonadales</taxon>
        <taxon>Pseudomonadaceae</taxon>
        <taxon>Pseudomonas</taxon>
    </lineage>
</organism>
<dbReference type="Pfam" id="PF09836">
    <property type="entry name" value="DUF2063"/>
    <property type="match status" value="1"/>
</dbReference>
<evidence type="ECO:0000313" key="3">
    <source>
        <dbReference type="Proteomes" id="UP000526003"/>
    </source>
</evidence>
<sequence>MSAHDDFAESLMQEASACPSGLTTWNGSDPSQRFAVYRNNVIVSLIDALADTFPVTQALVGEEFFRAMAGQFVRAHPPRSPVLTLYGDLFPSYVCDFVPASALPYLGDLARLEVAYIQTYHAAEEGSLAISELSKLLSNETTLSQVRFTLHPSINVVRSRYAVVSLWAAHQDLSPENTLGSIHLDVSEAAMLIRQDLDVVVVRIEHGAAEFIENLHRGAVFADAVSTDVPFNLETTLALLLRYGAITHYNI</sequence>
<gene>
    <name evidence="2" type="ORF">H7995_26200</name>
</gene>
<dbReference type="InterPro" id="IPR044922">
    <property type="entry name" value="DUF2063_N_sf"/>
</dbReference>
<name>A0A7X1GIZ3_9PSED</name>
<proteinExistence type="predicted"/>
<dbReference type="EMBL" id="JACMYG010000044">
    <property type="protein sequence ID" value="MBC2693284.1"/>
    <property type="molecule type" value="Genomic_DNA"/>
</dbReference>
<dbReference type="GO" id="GO:0003677">
    <property type="term" value="F:DNA binding"/>
    <property type="evidence" value="ECO:0007669"/>
    <property type="project" value="UniProtKB-KW"/>
</dbReference>